<reference evidence="3" key="1">
    <citation type="submission" date="2024-01" db="EMBL/GenBank/DDBJ databases">
        <title>Sequencing the genomes of a sandfly, Sergentomyia squamirostris, and its two endosymbionts.</title>
        <authorList>
            <person name="Itokawa K."/>
            <person name="Sanjoba C."/>
        </authorList>
    </citation>
    <scope>NUCLEOTIDE SEQUENCE</scope>
    <source>
        <strain evidence="3">RiSSQ</strain>
    </source>
</reference>
<dbReference type="AlphaFoldDB" id="A0AAT9G6Y7"/>
<dbReference type="InterPro" id="IPR036597">
    <property type="entry name" value="Fido-like_dom_sf"/>
</dbReference>
<proteinExistence type="predicted"/>
<dbReference type="InterPro" id="IPR003812">
    <property type="entry name" value="Fido"/>
</dbReference>
<dbReference type="PANTHER" id="PTHR13504:SF39">
    <property type="entry name" value="CELL FILAMENTATION PROTEIN"/>
    <property type="match status" value="1"/>
</dbReference>
<dbReference type="PROSITE" id="PS51459">
    <property type="entry name" value="FIDO"/>
    <property type="match status" value="1"/>
</dbReference>
<dbReference type="InterPro" id="IPR013436">
    <property type="entry name" value="Mobile_mystery_prot_B"/>
</dbReference>
<dbReference type="NCBIfam" id="TIGR02613">
    <property type="entry name" value="mob_myst_B"/>
    <property type="match status" value="1"/>
</dbReference>
<feature type="active site" evidence="1">
    <location>
        <position position="129"/>
    </location>
</feature>
<evidence type="ECO:0000259" key="2">
    <source>
        <dbReference type="PROSITE" id="PS51459"/>
    </source>
</evidence>
<organism evidence="3">
    <name type="scientific">Candidatus Tisiphia endosymbiont of Sergentomyia squamirostris</name>
    <dbReference type="NCBI Taxonomy" id="3113639"/>
    <lineage>
        <taxon>Bacteria</taxon>
        <taxon>Pseudomonadati</taxon>
        <taxon>Pseudomonadota</taxon>
        <taxon>Alphaproteobacteria</taxon>
        <taxon>Rickettsiales</taxon>
        <taxon>Rickettsiaceae</taxon>
        <taxon>Rickettsieae</taxon>
        <taxon>Candidatus Tisiphia</taxon>
    </lineage>
</organism>
<evidence type="ECO:0000313" key="3">
    <source>
        <dbReference type="EMBL" id="BFD45611.1"/>
    </source>
</evidence>
<accession>A0AAT9G6Y7</accession>
<dbReference type="InterPro" id="IPR040198">
    <property type="entry name" value="Fido_containing"/>
</dbReference>
<dbReference type="EMBL" id="AP029170">
    <property type="protein sequence ID" value="BFD45611.1"/>
    <property type="molecule type" value="Genomic_DNA"/>
</dbReference>
<dbReference type="SUPFAM" id="SSF140931">
    <property type="entry name" value="Fic-like"/>
    <property type="match status" value="1"/>
</dbReference>
<dbReference type="Pfam" id="PF02661">
    <property type="entry name" value="Fic"/>
    <property type="match status" value="1"/>
</dbReference>
<feature type="domain" description="Fido" evidence="2">
    <location>
        <begin position="55"/>
        <end position="193"/>
    </location>
</feature>
<dbReference type="PANTHER" id="PTHR13504">
    <property type="entry name" value="FIDO DOMAIN-CONTAINING PROTEIN DDB_G0283145"/>
    <property type="match status" value="1"/>
</dbReference>
<dbReference type="Gene3D" id="1.10.3290.10">
    <property type="entry name" value="Fido-like domain"/>
    <property type="match status" value="1"/>
</dbReference>
<evidence type="ECO:0000256" key="1">
    <source>
        <dbReference type="PIRSR" id="PIRSR640198-1"/>
    </source>
</evidence>
<protein>
    <submittedName>
        <fullName evidence="3">Mobile mystery protein B</fullName>
    </submittedName>
</protein>
<name>A0AAT9G6Y7_9RICK</name>
<gene>
    <name evidence="3" type="ORF">DMENIID0002_02570</name>
</gene>
<sequence>MRFIYAEGATPLNQDEINNLLPKHLTTQSELNEWEQYNILKAEEWVLQRKRQDILSISFAQKLHNKMFDNTWSWAGKFRKTQTNIGVNSIYIGQELKLLFDDTIYQLTHKIYPLRETAIRFHHRLVFIHPFPNGNGRFSRLFADLILVSHNEHRFSWGRSNLICDNATRKQYLEALRAADNNDYSKLIIFADS</sequence>